<gene>
    <name evidence="2" type="ORF">E2C06_34445</name>
</gene>
<comment type="caution">
    <text evidence="2">The sequence shown here is derived from an EMBL/GenBank/DDBJ whole genome shotgun (WGS) entry which is preliminary data.</text>
</comment>
<evidence type="ECO:0000256" key="1">
    <source>
        <dbReference type="SAM" id="MobiDB-lite"/>
    </source>
</evidence>
<feature type="compositionally biased region" description="Basic and acidic residues" evidence="1">
    <location>
        <begin position="1"/>
        <end position="11"/>
    </location>
</feature>
<proteinExistence type="predicted"/>
<accession>A0A4R5Q6M4</accession>
<dbReference type="EMBL" id="SMSJ01000156">
    <property type="protein sequence ID" value="TDH58088.1"/>
    <property type="molecule type" value="Genomic_DNA"/>
</dbReference>
<dbReference type="Proteomes" id="UP000295096">
    <property type="component" value="Unassembled WGS sequence"/>
</dbReference>
<feature type="region of interest" description="Disordered" evidence="1">
    <location>
        <begin position="1"/>
        <end position="20"/>
    </location>
</feature>
<dbReference type="RefSeq" id="WP_133293067.1">
    <property type="nucleotide sequence ID" value="NZ_SMSJ01000156.1"/>
</dbReference>
<reference evidence="2 3" key="1">
    <citation type="journal article" date="2016" name="J. Microbiol.">
        <title>Dankookia rubra gen. nov., sp. nov., an alphaproteobacterium isolated from sediment of a shallow stream.</title>
        <authorList>
            <person name="Kim W.H."/>
            <person name="Kim D.H."/>
            <person name="Kang K."/>
            <person name="Ahn T.Y."/>
        </authorList>
    </citation>
    <scope>NUCLEOTIDE SEQUENCE [LARGE SCALE GENOMIC DNA]</scope>
    <source>
        <strain evidence="2 3">JCM30602</strain>
    </source>
</reference>
<keyword evidence="3" id="KW-1185">Reference proteome</keyword>
<protein>
    <submittedName>
        <fullName evidence="2">Uncharacterized protein</fullName>
    </submittedName>
</protein>
<sequence>MGGEECRDHPLRLSSADEGAPSLVFTAAQSDEIAAVRQTYAAPPPDTVVAPRQQGIDAQDQGKASAVLKQDAQAAEVVRLTQALQDTKQVHALEIERLRAQHAAEMQKLVETLWQAQDTARAASALPVRATETPPLEPRPVAELQPAALPAGQARFMGWGKLSFTGRTCAALERIGRRWATAFRAWS</sequence>
<organism evidence="2 3">
    <name type="scientific">Dankookia rubra</name>
    <dbReference type="NCBI Taxonomy" id="1442381"/>
    <lineage>
        <taxon>Bacteria</taxon>
        <taxon>Pseudomonadati</taxon>
        <taxon>Pseudomonadota</taxon>
        <taxon>Alphaproteobacteria</taxon>
        <taxon>Acetobacterales</taxon>
        <taxon>Roseomonadaceae</taxon>
        <taxon>Dankookia</taxon>
    </lineage>
</organism>
<evidence type="ECO:0000313" key="3">
    <source>
        <dbReference type="Proteomes" id="UP000295096"/>
    </source>
</evidence>
<dbReference type="AlphaFoldDB" id="A0A4R5Q6M4"/>
<name>A0A4R5Q6M4_9PROT</name>
<evidence type="ECO:0000313" key="2">
    <source>
        <dbReference type="EMBL" id="TDH58088.1"/>
    </source>
</evidence>